<name>A0AAV7P143_PLEWA</name>
<protein>
    <submittedName>
        <fullName evidence="1">Uncharacterized protein</fullName>
    </submittedName>
</protein>
<gene>
    <name evidence="1" type="ORF">NDU88_009562</name>
</gene>
<comment type="caution">
    <text evidence="1">The sequence shown here is derived from an EMBL/GenBank/DDBJ whole genome shotgun (WGS) entry which is preliminary data.</text>
</comment>
<accession>A0AAV7P143</accession>
<dbReference type="EMBL" id="JANPWB010000012">
    <property type="protein sequence ID" value="KAJ1121454.1"/>
    <property type="molecule type" value="Genomic_DNA"/>
</dbReference>
<keyword evidence="2" id="KW-1185">Reference proteome</keyword>
<proteinExistence type="predicted"/>
<dbReference type="AlphaFoldDB" id="A0AAV7P143"/>
<evidence type="ECO:0000313" key="1">
    <source>
        <dbReference type="EMBL" id="KAJ1121454.1"/>
    </source>
</evidence>
<sequence>MALGADSMLAETRRGLSVTIQIVTLSRSALCTQAGSEPERGHDVLTRTRLLAQALVTFVCILQLGRGTCVLTAELSGASAVFLRQLSRSASADDDARFRADADRKFF</sequence>
<evidence type="ECO:0000313" key="2">
    <source>
        <dbReference type="Proteomes" id="UP001066276"/>
    </source>
</evidence>
<dbReference type="Proteomes" id="UP001066276">
    <property type="component" value="Chromosome 8"/>
</dbReference>
<organism evidence="1 2">
    <name type="scientific">Pleurodeles waltl</name>
    <name type="common">Iberian ribbed newt</name>
    <dbReference type="NCBI Taxonomy" id="8319"/>
    <lineage>
        <taxon>Eukaryota</taxon>
        <taxon>Metazoa</taxon>
        <taxon>Chordata</taxon>
        <taxon>Craniata</taxon>
        <taxon>Vertebrata</taxon>
        <taxon>Euteleostomi</taxon>
        <taxon>Amphibia</taxon>
        <taxon>Batrachia</taxon>
        <taxon>Caudata</taxon>
        <taxon>Salamandroidea</taxon>
        <taxon>Salamandridae</taxon>
        <taxon>Pleurodelinae</taxon>
        <taxon>Pleurodeles</taxon>
    </lineage>
</organism>
<reference evidence="1" key="1">
    <citation type="journal article" date="2022" name="bioRxiv">
        <title>Sequencing and chromosome-scale assembly of the giantPleurodeles waltlgenome.</title>
        <authorList>
            <person name="Brown T."/>
            <person name="Elewa A."/>
            <person name="Iarovenko S."/>
            <person name="Subramanian E."/>
            <person name="Araus A.J."/>
            <person name="Petzold A."/>
            <person name="Susuki M."/>
            <person name="Suzuki K.-i.T."/>
            <person name="Hayashi T."/>
            <person name="Toyoda A."/>
            <person name="Oliveira C."/>
            <person name="Osipova E."/>
            <person name="Leigh N.D."/>
            <person name="Simon A."/>
            <person name="Yun M.H."/>
        </authorList>
    </citation>
    <scope>NUCLEOTIDE SEQUENCE</scope>
    <source>
        <strain evidence="1">20211129_DDA</strain>
        <tissue evidence="1">Liver</tissue>
    </source>
</reference>